<reference evidence="16 17" key="1">
    <citation type="journal article" date="2018" name="Mol. Plant">
        <title>The genome of Artemisia annua provides insight into the evolution of Asteraceae family and artemisinin biosynthesis.</title>
        <authorList>
            <person name="Shen Q."/>
            <person name="Zhang L."/>
            <person name="Liao Z."/>
            <person name="Wang S."/>
            <person name="Yan T."/>
            <person name="Shi P."/>
            <person name="Liu M."/>
            <person name="Fu X."/>
            <person name="Pan Q."/>
            <person name="Wang Y."/>
            <person name="Lv Z."/>
            <person name="Lu X."/>
            <person name="Zhang F."/>
            <person name="Jiang W."/>
            <person name="Ma Y."/>
            <person name="Chen M."/>
            <person name="Hao X."/>
            <person name="Li L."/>
            <person name="Tang Y."/>
            <person name="Lv G."/>
            <person name="Zhou Y."/>
            <person name="Sun X."/>
            <person name="Brodelius P.E."/>
            <person name="Rose J.K.C."/>
            <person name="Tang K."/>
        </authorList>
    </citation>
    <scope>NUCLEOTIDE SEQUENCE [LARGE SCALE GENOMIC DNA]</scope>
    <source>
        <strain evidence="17">cv. Huhao1</strain>
        <tissue evidence="16">Leaf</tissue>
    </source>
</reference>
<keyword evidence="3 13" id="KW-0813">Transport</keyword>
<evidence type="ECO:0000256" key="6">
    <source>
        <dbReference type="ARBA" id="ARBA00022989"/>
    </source>
</evidence>
<dbReference type="PANTHER" id="PTHR18966">
    <property type="entry name" value="IONOTROPIC GLUTAMATE RECEPTOR"/>
    <property type="match status" value="1"/>
</dbReference>
<keyword evidence="4 14" id="KW-0812">Transmembrane</keyword>
<keyword evidence="5" id="KW-0732">Signal</keyword>
<evidence type="ECO:0000256" key="5">
    <source>
        <dbReference type="ARBA" id="ARBA00022729"/>
    </source>
</evidence>
<feature type="transmembrane region" description="Helical" evidence="14">
    <location>
        <begin position="782"/>
        <end position="807"/>
    </location>
</feature>
<evidence type="ECO:0000313" key="17">
    <source>
        <dbReference type="Proteomes" id="UP000245207"/>
    </source>
</evidence>
<dbReference type="InterPro" id="IPR015683">
    <property type="entry name" value="Ionotropic_Glu_rcpt"/>
</dbReference>
<keyword evidence="12 13" id="KW-0407">Ion channel</keyword>
<dbReference type="AlphaFoldDB" id="A0A2U1N5X4"/>
<evidence type="ECO:0000259" key="15">
    <source>
        <dbReference type="SMART" id="SM00079"/>
    </source>
</evidence>
<dbReference type="Pfam" id="PF00060">
    <property type="entry name" value="Lig_chan"/>
    <property type="match status" value="1"/>
</dbReference>
<keyword evidence="11 13" id="KW-1071">Ligand-gated ion channel</keyword>
<keyword evidence="17" id="KW-1185">Reference proteome</keyword>
<dbReference type="Pfam" id="PF10613">
    <property type="entry name" value="Lig_chan-Glu_bd"/>
    <property type="match status" value="1"/>
</dbReference>
<dbReference type="GO" id="GO:0016020">
    <property type="term" value="C:membrane"/>
    <property type="evidence" value="ECO:0007669"/>
    <property type="project" value="UniProtKB-SubCell"/>
</dbReference>
<evidence type="ECO:0000256" key="13">
    <source>
        <dbReference type="PIRNR" id="PIRNR037090"/>
    </source>
</evidence>
<feature type="transmembrane region" description="Helical" evidence="14">
    <location>
        <begin position="566"/>
        <end position="584"/>
    </location>
</feature>
<dbReference type="Gene3D" id="1.10.287.70">
    <property type="match status" value="1"/>
</dbReference>
<dbReference type="InterPro" id="IPR019594">
    <property type="entry name" value="Glu/Gly-bd"/>
</dbReference>
<protein>
    <recommendedName>
        <fullName evidence="13">Glutamate receptor</fullName>
    </recommendedName>
</protein>
<dbReference type="GO" id="GO:0015276">
    <property type="term" value="F:ligand-gated monoatomic ion channel activity"/>
    <property type="evidence" value="ECO:0007669"/>
    <property type="project" value="InterPro"/>
</dbReference>
<dbReference type="InterPro" id="IPR028082">
    <property type="entry name" value="Peripla_BP_I"/>
</dbReference>
<evidence type="ECO:0000256" key="10">
    <source>
        <dbReference type="ARBA" id="ARBA00023180"/>
    </source>
</evidence>
<keyword evidence="9 13" id="KW-0675">Receptor</keyword>
<dbReference type="InterPro" id="IPR001828">
    <property type="entry name" value="ANF_lig-bd_rcpt"/>
</dbReference>
<evidence type="ECO:0000256" key="12">
    <source>
        <dbReference type="ARBA" id="ARBA00023303"/>
    </source>
</evidence>
<sequence length="834" mass="94588">MRSGSTFFTKQKVERKQVVLRFSVFRQPLKGTLHGTSLKQGFKALIQPIIGYKITSLYPATDHKPRHVVLRGPLSLCSPPLVLLLVVIGGGSLIRMMVDSGCADWNCSIDSDLNWGKLVIVVMVFLRVCYDVLDLLNNIKVQSIIGPETYLEAKLLAPIANKAKVPIFSFAGSSSLNNPYLFQIKEDESIMVKSIVALVKSFKWRSMIYLYEDTDCELEILSYIHESFEGERTWNIDEISLPALATDNQIICDLQKVITSHTTVIILHMSSSLASRVFSIAKRLGMVSEEHSWIITYKTIDILQSEDKENIESLQGVIGLRPYIPSSTKLLNLTTRWYNHCYIKYPTLASREVSVLAVWAYDTIWVLAGSVQRLVHHFSLGVPQISSMILKEVSKTILKGVSGEFRLTDGMLVSNGFKIVKVIGTRESTIIPRRRMLQMTGDKVLKVGVLTQKRFSYFVDAYYDKEKNITIATGYSVDVFNTCIHALPYELPYQLIPFSNNETYDDLVNKVFAKEIDAILGDSTILANRSQYVDFTMPYTDLGIGMLVKMSHNDFWIFLKPFTVDLWLKTAAFAIFTGFVIFAIEAMDQGFQRLSAHQLGETFWFILMALFFVQRKEQASKLARFVEVVWLFFFLLIITSYTATLSSMLTVEQFGLPSFEIRISNLHFQDERMRPYSSYEQYAQALSRGGKHGGADAIIDEIPYIKMFLGRFSADYAMIASKPSTSGFGFIFQKGSPLATEMSSQIAKLREDGTMELLEKKWFENQSLSSQDPSKTLNFGRFFGLFVISGISLVAALMTRIICLLIAKLEIQSIIHFVTPRNLMATLWYLLRRN</sequence>
<comment type="caution">
    <text evidence="16">The sequence shown here is derived from an EMBL/GenBank/DDBJ whole genome shotgun (WGS) entry which is preliminary data.</text>
</comment>
<evidence type="ECO:0000256" key="3">
    <source>
        <dbReference type="ARBA" id="ARBA00022448"/>
    </source>
</evidence>
<dbReference type="SUPFAM" id="SSF53850">
    <property type="entry name" value="Periplasmic binding protein-like II"/>
    <property type="match status" value="1"/>
</dbReference>
<dbReference type="InterPro" id="IPR017103">
    <property type="entry name" value="Iontropic_Glu_rcpt_pln"/>
</dbReference>
<accession>A0A2U1N5X4</accession>
<evidence type="ECO:0000256" key="1">
    <source>
        <dbReference type="ARBA" id="ARBA00004141"/>
    </source>
</evidence>
<dbReference type="SMR" id="A0A2U1N5X4"/>
<dbReference type="PIRSF" id="PIRSF037090">
    <property type="entry name" value="Iontro_Glu-like_rcpt_pln"/>
    <property type="match status" value="1"/>
</dbReference>
<keyword evidence="10" id="KW-0325">Glycoprotein</keyword>
<dbReference type="Gene3D" id="3.40.190.10">
    <property type="entry name" value="Periplasmic binding protein-like II"/>
    <property type="match status" value="2"/>
</dbReference>
<dbReference type="SUPFAM" id="SSF53822">
    <property type="entry name" value="Periplasmic binding protein-like I"/>
    <property type="match status" value="1"/>
</dbReference>
<gene>
    <name evidence="16" type="ORF">CTI12_AA304610</name>
</gene>
<name>A0A2U1N5X4_ARTAN</name>
<evidence type="ECO:0000313" key="16">
    <source>
        <dbReference type="EMBL" id="PWA68912.1"/>
    </source>
</evidence>
<comment type="function">
    <text evidence="13">Glutamate-gated receptor that probably acts as non-selective cation channel.</text>
</comment>
<evidence type="ECO:0000256" key="9">
    <source>
        <dbReference type="ARBA" id="ARBA00023170"/>
    </source>
</evidence>
<evidence type="ECO:0000256" key="14">
    <source>
        <dbReference type="SAM" id="Phobius"/>
    </source>
</evidence>
<comment type="subcellular location">
    <subcellularLocation>
        <location evidence="1">Membrane</location>
        <topology evidence="1">Multi-pass membrane protein</topology>
    </subcellularLocation>
</comment>
<evidence type="ECO:0000256" key="8">
    <source>
        <dbReference type="ARBA" id="ARBA00023136"/>
    </source>
</evidence>
<evidence type="ECO:0000256" key="2">
    <source>
        <dbReference type="ARBA" id="ARBA00008685"/>
    </source>
</evidence>
<evidence type="ECO:0000256" key="7">
    <source>
        <dbReference type="ARBA" id="ARBA00023065"/>
    </source>
</evidence>
<proteinExistence type="inferred from homology"/>
<keyword evidence="6 14" id="KW-1133">Transmembrane helix</keyword>
<organism evidence="16 17">
    <name type="scientific">Artemisia annua</name>
    <name type="common">Sweet wormwood</name>
    <dbReference type="NCBI Taxonomy" id="35608"/>
    <lineage>
        <taxon>Eukaryota</taxon>
        <taxon>Viridiplantae</taxon>
        <taxon>Streptophyta</taxon>
        <taxon>Embryophyta</taxon>
        <taxon>Tracheophyta</taxon>
        <taxon>Spermatophyta</taxon>
        <taxon>Magnoliopsida</taxon>
        <taxon>eudicotyledons</taxon>
        <taxon>Gunneridae</taxon>
        <taxon>Pentapetalae</taxon>
        <taxon>asterids</taxon>
        <taxon>campanulids</taxon>
        <taxon>Asterales</taxon>
        <taxon>Asteraceae</taxon>
        <taxon>Asteroideae</taxon>
        <taxon>Anthemideae</taxon>
        <taxon>Artemisiinae</taxon>
        <taxon>Artemisia</taxon>
    </lineage>
</organism>
<dbReference type="Proteomes" id="UP000245207">
    <property type="component" value="Unassembled WGS sequence"/>
</dbReference>
<dbReference type="SMART" id="SM00079">
    <property type="entry name" value="PBPe"/>
    <property type="match status" value="1"/>
</dbReference>
<keyword evidence="8 13" id="KW-0472">Membrane</keyword>
<dbReference type="Gene3D" id="3.40.50.2300">
    <property type="match status" value="1"/>
</dbReference>
<evidence type="ECO:0000256" key="11">
    <source>
        <dbReference type="ARBA" id="ARBA00023286"/>
    </source>
</evidence>
<feature type="domain" description="Ionotropic glutamate receptor C-terminal" evidence="15">
    <location>
        <begin position="444"/>
        <end position="765"/>
    </location>
</feature>
<comment type="similarity">
    <text evidence="2 13">Belongs to the glutamate-gated ion channel (TC 1.A.10.1) family.</text>
</comment>
<dbReference type="EMBL" id="PKPP01003541">
    <property type="protein sequence ID" value="PWA68912.1"/>
    <property type="molecule type" value="Genomic_DNA"/>
</dbReference>
<feature type="transmembrane region" description="Helical" evidence="14">
    <location>
        <begin position="625"/>
        <end position="649"/>
    </location>
</feature>
<dbReference type="InterPro" id="IPR001320">
    <property type="entry name" value="Iontro_rcpt_C"/>
</dbReference>
<dbReference type="OrthoDB" id="5984008at2759"/>
<keyword evidence="7 13" id="KW-0406">Ion transport</keyword>
<evidence type="ECO:0000256" key="4">
    <source>
        <dbReference type="ARBA" id="ARBA00022692"/>
    </source>
</evidence>
<dbReference type="Pfam" id="PF01094">
    <property type="entry name" value="ANF_receptor"/>
    <property type="match status" value="1"/>
</dbReference>